<protein>
    <submittedName>
        <fullName evidence="1">Uncharacterized protein</fullName>
    </submittedName>
</protein>
<dbReference type="AlphaFoldDB" id="A0A382KGV4"/>
<gene>
    <name evidence="1" type="ORF">METZ01_LOCUS276293</name>
</gene>
<sequence>MEPTLIGHWRLAGDAEDASGNGHHGQNWGADLQAPGLAGQANGAAAFDGRASCIVVPHRPSLQLGTDDFSLSVNVYSEEHVDDSIGDIAAKFDSQQRNGFNFGVKRHCAACNSLANQQNLQFGIDDGEIDPAWTDCGRPGNAVFVMSLVVHEGDLYAGTFETGAEETGRVFRYAGGAEWEDLGAPDAANAVMTLASFGGQLYAGTGRLKALGSSLPPSPNVHEGGRVFRREGRDWIDCGKLGGAKGDYAEYTHDTVHALEVFQGQLYGLPLYTQGLFRYDGHESWIDCGSHGSRAMTLGVFRDQLYVLENGNGVIRFEGGADWTRWTRVTELPGASQVYSMAVYEGRMVVGTWPEAAVFRWEKDGSWTNMGRLGDEL</sequence>
<accession>A0A382KGV4</accession>
<dbReference type="InterPro" id="IPR013320">
    <property type="entry name" value="ConA-like_dom_sf"/>
</dbReference>
<reference evidence="1" key="1">
    <citation type="submission" date="2018-05" db="EMBL/GenBank/DDBJ databases">
        <authorList>
            <person name="Lanie J.A."/>
            <person name="Ng W.-L."/>
            <person name="Kazmierczak K.M."/>
            <person name="Andrzejewski T.M."/>
            <person name="Davidsen T.M."/>
            <person name="Wayne K.J."/>
            <person name="Tettelin H."/>
            <person name="Glass J.I."/>
            <person name="Rusch D."/>
            <person name="Podicherti R."/>
            <person name="Tsui H.-C.T."/>
            <person name="Winkler M.E."/>
        </authorList>
    </citation>
    <scope>NUCLEOTIDE SEQUENCE</scope>
</reference>
<feature type="non-terminal residue" evidence="1">
    <location>
        <position position="377"/>
    </location>
</feature>
<dbReference type="SUPFAM" id="SSF49899">
    <property type="entry name" value="Concanavalin A-like lectins/glucanases"/>
    <property type="match status" value="1"/>
</dbReference>
<dbReference type="SUPFAM" id="SSF63829">
    <property type="entry name" value="Calcium-dependent phosphotriesterase"/>
    <property type="match status" value="1"/>
</dbReference>
<dbReference type="EMBL" id="UINC01080473">
    <property type="protein sequence ID" value="SVC23439.1"/>
    <property type="molecule type" value="Genomic_DNA"/>
</dbReference>
<organism evidence="1">
    <name type="scientific">marine metagenome</name>
    <dbReference type="NCBI Taxonomy" id="408172"/>
    <lineage>
        <taxon>unclassified sequences</taxon>
        <taxon>metagenomes</taxon>
        <taxon>ecological metagenomes</taxon>
    </lineage>
</organism>
<proteinExistence type="predicted"/>
<evidence type="ECO:0000313" key="1">
    <source>
        <dbReference type="EMBL" id="SVC23439.1"/>
    </source>
</evidence>
<dbReference type="Gene3D" id="2.60.120.200">
    <property type="match status" value="1"/>
</dbReference>
<name>A0A382KGV4_9ZZZZ</name>